<keyword evidence="4" id="KW-1185">Reference proteome</keyword>
<proteinExistence type="predicted"/>
<keyword evidence="2" id="KW-0812">Transmembrane</keyword>
<dbReference type="AlphaFoldDB" id="A0A1G6K2L9"/>
<feature type="transmembrane region" description="Helical" evidence="2">
    <location>
        <begin position="123"/>
        <end position="144"/>
    </location>
</feature>
<keyword evidence="2" id="KW-0472">Membrane</keyword>
<evidence type="ECO:0000256" key="1">
    <source>
        <dbReference type="SAM" id="MobiDB-lite"/>
    </source>
</evidence>
<organism evidence="3 4">
    <name type="scientific">Prauserella marina</name>
    <dbReference type="NCBI Taxonomy" id="530584"/>
    <lineage>
        <taxon>Bacteria</taxon>
        <taxon>Bacillati</taxon>
        <taxon>Actinomycetota</taxon>
        <taxon>Actinomycetes</taxon>
        <taxon>Pseudonocardiales</taxon>
        <taxon>Pseudonocardiaceae</taxon>
        <taxon>Prauserella</taxon>
    </lineage>
</organism>
<sequence length="147" mass="15903">MRTLTRRRHKKAISTSTKDNKGPPAHEFGFLRTREARGATPGSTASGAKPDRPHRTRDGPRTRNAEPGFFVPLVALATSRTTASVGQLVETAMHGKGGNAPMLAESPENHVTAETRKQVATDILPCLTLALPVMLLLPFVSWFFGGF</sequence>
<evidence type="ECO:0000313" key="3">
    <source>
        <dbReference type="EMBL" id="SDC25197.1"/>
    </source>
</evidence>
<evidence type="ECO:0000313" key="4">
    <source>
        <dbReference type="Proteomes" id="UP000199494"/>
    </source>
</evidence>
<feature type="compositionally biased region" description="Basic residues" evidence="1">
    <location>
        <begin position="1"/>
        <end position="12"/>
    </location>
</feature>
<name>A0A1G6K2L9_9PSEU</name>
<gene>
    <name evidence="3" type="ORF">SAMN05421630_101991</name>
</gene>
<feature type="region of interest" description="Disordered" evidence="1">
    <location>
        <begin position="1"/>
        <end position="67"/>
    </location>
</feature>
<keyword evidence="2" id="KW-1133">Transmembrane helix</keyword>
<dbReference type="EMBL" id="FMZE01000001">
    <property type="protein sequence ID" value="SDC25197.1"/>
    <property type="molecule type" value="Genomic_DNA"/>
</dbReference>
<feature type="compositionally biased region" description="Basic and acidic residues" evidence="1">
    <location>
        <begin position="49"/>
        <end position="64"/>
    </location>
</feature>
<protein>
    <submittedName>
        <fullName evidence="3">Uncharacterized protein</fullName>
    </submittedName>
</protein>
<dbReference type="Proteomes" id="UP000199494">
    <property type="component" value="Unassembled WGS sequence"/>
</dbReference>
<reference evidence="3 4" key="1">
    <citation type="submission" date="2016-10" db="EMBL/GenBank/DDBJ databases">
        <authorList>
            <person name="de Groot N.N."/>
        </authorList>
    </citation>
    <scope>NUCLEOTIDE SEQUENCE [LARGE SCALE GENOMIC DNA]</scope>
    <source>
        <strain evidence="3 4">CGMCC 4.5506</strain>
    </source>
</reference>
<evidence type="ECO:0000256" key="2">
    <source>
        <dbReference type="SAM" id="Phobius"/>
    </source>
</evidence>
<accession>A0A1G6K2L9</accession>